<dbReference type="AlphaFoldDB" id="A0A849VDK1"/>
<sequence>MLNMHTQNLPTYIKQYLENLNLTAPIGSFALVEQLQQQHLATYSFSSINAMQGAYLPIDAESLFDRLITKRQGGYCFEHNRIMYLVLEALGYDVKLALARVMLNGRADNPRTHRVTLLNFAQKTYTVEVGFGVKAPIMPIEINRNQVVIEGVNQYQVLCSEGFATISQIAPETISLYQIDLAEVFEGDCEVGHFYSHQHFEAAFVNNLVVSRIEGGQRYLIRNDSFIHTNEQTGVQTQQTIHDISQLKNLLSKYMGVQASDAYLSHAFDKVQTRIAQKS</sequence>
<dbReference type="SUPFAM" id="SSF54001">
    <property type="entry name" value="Cysteine proteinases"/>
    <property type="match status" value="1"/>
</dbReference>
<comment type="similarity">
    <text evidence="1">Belongs to the arylamine N-acetyltransferase family.</text>
</comment>
<protein>
    <submittedName>
        <fullName evidence="2">Arylamine N-acetyltransferase</fullName>
    </submittedName>
</protein>
<dbReference type="Pfam" id="PF00797">
    <property type="entry name" value="Acetyltransf_2"/>
    <property type="match status" value="1"/>
</dbReference>
<accession>A0A849VDK1</accession>
<dbReference type="EMBL" id="JABBPG010000004">
    <property type="protein sequence ID" value="NOU51175.1"/>
    <property type="molecule type" value="Genomic_DNA"/>
</dbReference>
<dbReference type="PANTHER" id="PTHR11786:SF0">
    <property type="entry name" value="ARYLAMINE N-ACETYLTRANSFERASE 4-RELATED"/>
    <property type="match status" value="1"/>
</dbReference>
<name>A0A849VDK1_9GAMM</name>
<keyword evidence="3" id="KW-1185">Reference proteome</keyword>
<proteinExistence type="inferred from homology"/>
<gene>
    <name evidence="2" type="ORF">HG263_11605</name>
</gene>
<dbReference type="InterPro" id="IPR053710">
    <property type="entry name" value="Arylamine_NAT_domain_sf"/>
</dbReference>
<dbReference type="InterPro" id="IPR001447">
    <property type="entry name" value="Arylamine_N-AcTrfase"/>
</dbReference>
<organism evidence="2 3">
    <name type="scientific">Pseudoalteromonas caenipelagi</name>
    <dbReference type="NCBI Taxonomy" id="2726988"/>
    <lineage>
        <taxon>Bacteria</taxon>
        <taxon>Pseudomonadati</taxon>
        <taxon>Pseudomonadota</taxon>
        <taxon>Gammaproteobacteria</taxon>
        <taxon>Alteromonadales</taxon>
        <taxon>Pseudoalteromonadaceae</taxon>
        <taxon>Pseudoalteromonas</taxon>
    </lineage>
</organism>
<keyword evidence="2" id="KW-0808">Transferase</keyword>
<dbReference type="PANTHER" id="PTHR11786">
    <property type="entry name" value="N-HYDROXYARYLAMINE O-ACETYLTRANSFERASE"/>
    <property type="match status" value="1"/>
</dbReference>
<dbReference type="Gene3D" id="3.30.2140.20">
    <property type="match status" value="1"/>
</dbReference>
<dbReference type="Proteomes" id="UP000586305">
    <property type="component" value="Unassembled WGS sequence"/>
</dbReference>
<dbReference type="InterPro" id="IPR038765">
    <property type="entry name" value="Papain-like_cys_pep_sf"/>
</dbReference>
<dbReference type="RefSeq" id="WP_171626233.1">
    <property type="nucleotide sequence ID" value="NZ_JABBPG010000004.1"/>
</dbReference>
<evidence type="ECO:0000256" key="1">
    <source>
        <dbReference type="ARBA" id="ARBA00006547"/>
    </source>
</evidence>
<dbReference type="GO" id="GO:0016407">
    <property type="term" value="F:acetyltransferase activity"/>
    <property type="evidence" value="ECO:0007669"/>
    <property type="project" value="InterPro"/>
</dbReference>
<reference evidence="2 3" key="1">
    <citation type="submission" date="2020-04" db="EMBL/GenBank/DDBJ databases">
        <title>Pseudoalteromonas caenipelagi sp. nov., isolated from a tidal flat.</title>
        <authorList>
            <person name="Park S."/>
            <person name="Yoon J.-H."/>
        </authorList>
    </citation>
    <scope>NUCLEOTIDE SEQUENCE [LARGE SCALE GENOMIC DNA]</scope>
    <source>
        <strain evidence="2 3">JBTF-M23</strain>
    </source>
</reference>
<evidence type="ECO:0000313" key="3">
    <source>
        <dbReference type="Proteomes" id="UP000586305"/>
    </source>
</evidence>
<comment type="caution">
    <text evidence="2">The sequence shown here is derived from an EMBL/GenBank/DDBJ whole genome shotgun (WGS) entry which is preliminary data.</text>
</comment>
<evidence type="ECO:0000313" key="2">
    <source>
        <dbReference type="EMBL" id="NOU51175.1"/>
    </source>
</evidence>